<protein>
    <submittedName>
        <fullName evidence="2">NAD-dependent epimerase/dehydratase family protein</fullName>
    </submittedName>
</protein>
<dbReference type="AlphaFoldDB" id="N6WUC9"/>
<dbReference type="GO" id="GO:0005737">
    <property type="term" value="C:cytoplasm"/>
    <property type="evidence" value="ECO:0007669"/>
    <property type="project" value="TreeGrafter"/>
</dbReference>
<comment type="caution">
    <text evidence="2">The sequence shown here is derived from an EMBL/GenBank/DDBJ whole genome shotgun (WGS) entry which is preliminary data.</text>
</comment>
<dbReference type="Proteomes" id="UP000013165">
    <property type="component" value="Unassembled WGS sequence"/>
</dbReference>
<sequence length="288" mass="31632">MAISEPRILVVGCGALGSRIASDLAQDSRVFGLKRNIRTLPANIEPVKADLQDPTSMHGKLPANLDAVVYCLTPNSYDDEGYRAAFVTGLGHLIDALETDGHSLNRLLFVSSTGVYHQDDDSWVDEDSPTEPDRFSGQRVLEGEHLALNSAYPATVIRYSGIYGPSRGRFLQSVMEGRIDPASPGPYTNRIHEEDAAAAAAHLVRYSLAGNPMHDRYLASDSTPVRLDEIVAWIREQVPCAEPGEEARGGTRAGSKRCLNQRLRDSGFDFRYPGFREGYGELIKALER</sequence>
<dbReference type="GO" id="GO:0004029">
    <property type="term" value="F:aldehyde dehydrogenase (NAD+) activity"/>
    <property type="evidence" value="ECO:0007669"/>
    <property type="project" value="TreeGrafter"/>
</dbReference>
<name>N6WUC9_9GAMM</name>
<dbReference type="HOGENOM" id="CLU_007383_11_2_6"/>
<dbReference type="STRING" id="626887.J057_04731"/>
<evidence type="ECO:0000259" key="1">
    <source>
        <dbReference type="Pfam" id="PF01370"/>
    </source>
</evidence>
<dbReference type="RefSeq" id="WP_004578924.1">
    <property type="nucleotide sequence ID" value="NZ_AP028878.1"/>
</dbReference>
<dbReference type="OrthoDB" id="9808276at2"/>
<dbReference type="InterPro" id="IPR051783">
    <property type="entry name" value="NAD(P)-dependent_oxidoreduct"/>
</dbReference>
<evidence type="ECO:0000313" key="2">
    <source>
        <dbReference type="EMBL" id="ENO14627.1"/>
    </source>
</evidence>
<dbReference type="PATRIC" id="fig|626887.3.peg.931"/>
<dbReference type="EMBL" id="APLQ01000011">
    <property type="protein sequence ID" value="ENO14627.1"/>
    <property type="molecule type" value="Genomic_DNA"/>
</dbReference>
<dbReference type="InterPro" id="IPR001509">
    <property type="entry name" value="Epimerase_deHydtase"/>
</dbReference>
<dbReference type="Gene3D" id="3.40.50.720">
    <property type="entry name" value="NAD(P)-binding Rossmann-like Domain"/>
    <property type="match status" value="1"/>
</dbReference>
<dbReference type="PANTHER" id="PTHR48079">
    <property type="entry name" value="PROTEIN YEEZ"/>
    <property type="match status" value="1"/>
</dbReference>
<organism evidence="2 3">
    <name type="scientific">Marinobacter nanhaiticus D15-8W</name>
    <dbReference type="NCBI Taxonomy" id="626887"/>
    <lineage>
        <taxon>Bacteria</taxon>
        <taxon>Pseudomonadati</taxon>
        <taxon>Pseudomonadota</taxon>
        <taxon>Gammaproteobacteria</taxon>
        <taxon>Pseudomonadales</taxon>
        <taxon>Marinobacteraceae</taxon>
        <taxon>Marinobacter</taxon>
    </lineage>
</organism>
<evidence type="ECO:0000313" key="3">
    <source>
        <dbReference type="Proteomes" id="UP000013165"/>
    </source>
</evidence>
<reference evidence="2 3" key="1">
    <citation type="journal article" date="2013" name="Genome Announc.">
        <title>Genome Sequence of the Polycyclic Aromatic Hydrocarbon-Degrading Bacterium Strain Marinobacter nanhaiticus D15-8WT.</title>
        <authorList>
            <person name="Cui Z."/>
            <person name="Gao W."/>
            <person name="Li Q."/>
            <person name="Xu G."/>
            <person name="Zheng L."/>
        </authorList>
    </citation>
    <scope>NUCLEOTIDE SEQUENCE [LARGE SCALE GENOMIC DNA]</scope>
    <source>
        <strain evidence="2 3">D15-8W</strain>
    </source>
</reference>
<keyword evidence="3" id="KW-1185">Reference proteome</keyword>
<accession>N6WUC9</accession>
<dbReference type="Pfam" id="PF01370">
    <property type="entry name" value="Epimerase"/>
    <property type="match status" value="1"/>
</dbReference>
<dbReference type="eggNOG" id="COG0451">
    <property type="taxonomic scope" value="Bacteria"/>
</dbReference>
<gene>
    <name evidence="2" type="ORF">J057_04731</name>
</gene>
<feature type="domain" description="NAD-dependent epimerase/dehydratase" evidence="1">
    <location>
        <begin position="8"/>
        <end position="169"/>
    </location>
</feature>
<dbReference type="SUPFAM" id="SSF51735">
    <property type="entry name" value="NAD(P)-binding Rossmann-fold domains"/>
    <property type="match status" value="1"/>
</dbReference>
<proteinExistence type="predicted"/>
<dbReference type="PANTHER" id="PTHR48079:SF6">
    <property type="entry name" value="NAD(P)-BINDING DOMAIN-CONTAINING PROTEIN-RELATED"/>
    <property type="match status" value="1"/>
</dbReference>
<dbReference type="InterPro" id="IPR036291">
    <property type="entry name" value="NAD(P)-bd_dom_sf"/>
</dbReference>